<gene>
    <name evidence="2" type="ORF">PV328_011042</name>
</gene>
<evidence type="ECO:0000313" key="3">
    <source>
        <dbReference type="Proteomes" id="UP001168990"/>
    </source>
</evidence>
<reference evidence="2" key="1">
    <citation type="journal article" date="2023" name="bioRxiv">
        <title>Scaffold-level genome assemblies of two parasitoid biocontrol wasps reveal the parthenogenesis mechanism and an associated novel virus.</title>
        <authorList>
            <person name="Inwood S."/>
            <person name="Skelly J."/>
            <person name="Guhlin J."/>
            <person name="Harrop T."/>
            <person name="Goldson S."/>
            <person name="Dearden P."/>
        </authorList>
    </citation>
    <scope>NUCLEOTIDE SEQUENCE</scope>
    <source>
        <strain evidence="2">Irish</strain>
        <tissue evidence="2">Whole body</tissue>
    </source>
</reference>
<feature type="region of interest" description="Disordered" evidence="1">
    <location>
        <begin position="91"/>
        <end position="137"/>
    </location>
</feature>
<dbReference type="AlphaFoldDB" id="A0AA39C3P7"/>
<accession>A0AA39C3P7</accession>
<name>A0AA39C3P7_9HYME</name>
<organism evidence="2 3">
    <name type="scientific">Microctonus aethiopoides</name>
    <dbReference type="NCBI Taxonomy" id="144406"/>
    <lineage>
        <taxon>Eukaryota</taxon>
        <taxon>Metazoa</taxon>
        <taxon>Ecdysozoa</taxon>
        <taxon>Arthropoda</taxon>
        <taxon>Hexapoda</taxon>
        <taxon>Insecta</taxon>
        <taxon>Pterygota</taxon>
        <taxon>Neoptera</taxon>
        <taxon>Endopterygota</taxon>
        <taxon>Hymenoptera</taxon>
        <taxon>Apocrita</taxon>
        <taxon>Ichneumonoidea</taxon>
        <taxon>Braconidae</taxon>
        <taxon>Euphorinae</taxon>
        <taxon>Microctonus</taxon>
    </lineage>
</organism>
<dbReference type="Gene3D" id="4.10.60.10">
    <property type="entry name" value="Zinc finger, CCHC-type"/>
    <property type="match status" value="1"/>
</dbReference>
<evidence type="ECO:0000256" key="1">
    <source>
        <dbReference type="SAM" id="MobiDB-lite"/>
    </source>
</evidence>
<keyword evidence="3" id="KW-1185">Reference proteome</keyword>
<dbReference type="EMBL" id="JAQQBS010001425">
    <property type="protein sequence ID" value="KAK0157284.1"/>
    <property type="molecule type" value="Genomic_DNA"/>
</dbReference>
<proteinExistence type="predicted"/>
<comment type="caution">
    <text evidence="2">The sequence shown here is derived from an EMBL/GenBank/DDBJ whole genome shotgun (WGS) entry which is preliminary data.</text>
</comment>
<feature type="compositionally biased region" description="Low complexity" evidence="1">
    <location>
        <begin position="123"/>
        <end position="132"/>
    </location>
</feature>
<dbReference type="Proteomes" id="UP001168990">
    <property type="component" value="Unassembled WGS sequence"/>
</dbReference>
<protein>
    <submittedName>
        <fullName evidence="2">Uncharacterized protein</fullName>
    </submittedName>
</protein>
<reference evidence="2" key="2">
    <citation type="submission" date="2023-03" db="EMBL/GenBank/DDBJ databases">
        <authorList>
            <person name="Inwood S.N."/>
            <person name="Skelly J.G."/>
            <person name="Guhlin J."/>
            <person name="Harrop T.W.R."/>
            <person name="Goldson S.G."/>
            <person name="Dearden P.K."/>
        </authorList>
    </citation>
    <scope>NUCLEOTIDE SEQUENCE</scope>
    <source>
        <strain evidence="2">Irish</strain>
        <tissue evidence="2">Whole body</tissue>
    </source>
</reference>
<sequence>MEYSIFQKHGNVRISVASVFPAQDHYHDIHISNVTFCDSRQPPAGASNDDKPLFEIPATTTLADIVQLIRETYHARSNRQDKTDKQIAALNDKINHPRRRSNSISSSASDASDRDIIRTNNDPQQTPTRTPKLPTPTPQIKTPIAQIPSPFPQAFTPVLQSRNLVQLPRPRAPARYQCRFITSSLQCRNKGVNKNSAQLKLFRRLVFKTSKMTGLQSMNSVEANNNINNNYRPICTFCQKPGHTIDICFKRTAQTNNQNFSLQQNSNVRNYNNYNIQVCNYCQKPGHTIDICFKRRAQENKQNLPP</sequence>
<evidence type="ECO:0000313" key="2">
    <source>
        <dbReference type="EMBL" id="KAK0157284.1"/>
    </source>
</evidence>